<dbReference type="EMBL" id="JBHTBX010000001">
    <property type="protein sequence ID" value="MFC7433300.1"/>
    <property type="molecule type" value="Genomic_DNA"/>
</dbReference>
<evidence type="ECO:0000313" key="3">
    <source>
        <dbReference type="Proteomes" id="UP001596495"/>
    </source>
</evidence>
<reference evidence="3" key="1">
    <citation type="journal article" date="2019" name="Int. J. Syst. Evol. Microbiol.">
        <title>The Global Catalogue of Microorganisms (GCM) 10K type strain sequencing project: providing services to taxonomists for standard genome sequencing and annotation.</title>
        <authorList>
            <consortium name="The Broad Institute Genomics Platform"/>
            <consortium name="The Broad Institute Genome Sequencing Center for Infectious Disease"/>
            <person name="Wu L."/>
            <person name="Ma J."/>
        </authorList>
    </citation>
    <scope>NUCLEOTIDE SEQUENCE [LARGE SCALE GENOMIC DNA]</scope>
    <source>
        <strain evidence="3">CCUG 54518</strain>
    </source>
</reference>
<proteinExistence type="predicted"/>
<gene>
    <name evidence="2" type="ORF">ACFQNJ_02105</name>
</gene>
<evidence type="ECO:0000313" key="2">
    <source>
        <dbReference type="EMBL" id="MFC7433300.1"/>
    </source>
</evidence>
<evidence type="ECO:0000256" key="1">
    <source>
        <dbReference type="SAM" id="MobiDB-lite"/>
    </source>
</evidence>
<name>A0ABW2R525_9BURK</name>
<comment type="caution">
    <text evidence="2">The sequence shown here is derived from an EMBL/GenBank/DDBJ whole genome shotgun (WGS) entry which is preliminary data.</text>
</comment>
<protein>
    <submittedName>
        <fullName evidence="2">Uncharacterized protein</fullName>
    </submittedName>
</protein>
<sequence>MSGHYTPSNCLWTEPAAQQRRRKFCHQVHLKDGRVMTALEASRLPGMPGFWAVRSRLAQGFSLELPQPHRLYRTSRWINWQGETLPLPQWAKRLGLRPQVLANRLRRMTLDAAMTPQVMREHRAIEWQGERLPLKVWASRLKLSTRTLRRRIASGMPLEQAMTPEPLKPFRRSFRKSEPTTQE</sequence>
<organism evidence="2 3">
    <name type="scientific">Hydrogenophaga bisanensis</name>
    <dbReference type="NCBI Taxonomy" id="439611"/>
    <lineage>
        <taxon>Bacteria</taxon>
        <taxon>Pseudomonadati</taxon>
        <taxon>Pseudomonadota</taxon>
        <taxon>Betaproteobacteria</taxon>
        <taxon>Burkholderiales</taxon>
        <taxon>Comamonadaceae</taxon>
        <taxon>Hydrogenophaga</taxon>
    </lineage>
</organism>
<dbReference type="Proteomes" id="UP001596495">
    <property type="component" value="Unassembled WGS sequence"/>
</dbReference>
<accession>A0ABW2R525</accession>
<keyword evidence="3" id="KW-1185">Reference proteome</keyword>
<dbReference type="RefSeq" id="WP_382253447.1">
    <property type="nucleotide sequence ID" value="NZ_JBHTBX010000001.1"/>
</dbReference>
<feature type="region of interest" description="Disordered" evidence="1">
    <location>
        <begin position="162"/>
        <end position="183"/>
    </location>
</feature>